<proteinExistence type="predicted"/>
<accession>B4VKD1</accession>
<name>B4VKD1_9CYAN</name>
<dbReference type="AlphaFoldDB" id="B4VKD1"/>
<sequence>MQCELNSGKTVYNLSTSQDVLLQVFRRSRQALAYGRITQNS</sequence>
<protein>
    <submittedName>
        <fullName evidence="1">Uncharacterized protein</fullName>
    </submittedName>
</protein>
<dbReference type="HOGENOM" id="CLU_3268490_0_0_3"/>
<dbReference type="Proteomes" id="UP000003835">
    <property type="component" value="Unassembled WGS sequence"/>
</dbReference>
<dbReference type="STRING" id="118168.MC7420_3006"/>
<reference evidence="1 2" key="1">
    <citation type="submission" date="2008-07" db="EMBL/GenBank/DDBJ databases">
        <authorList>
            <person name="Tandeau de Marsac N."/>
            <person name="Ferriera S."/>
            <person name="Johnson J."/>
            <person name="Kravitz S."/>
            <person name="Beeson K."/>
            <person name="Sutton G."/>
            <person name="Rogers Y.-H."/>
            <person name="Friedman R."/>
            <person name="Frazier M."/>
            <person name="Venter J.C."/>
        </authorList>
    </citation>
    <scope>NUCLEOTIDE SEQUENCE [LARGE SCALE GENOMIC DNA]</scope>
    <source>
        <strain evidence="1 2">PCC 7420</strain>
    </source>
</reference>
<dbReference type="EMBL" id="DS989843">
    <property type="protein sequence ID" value="EDX77682.1"/>
    <property type="molecule type" value="Genomic_DNA"/>
</dbReference>
<gene>
    <name evidence="1" type="ORF">MC7420_3006</name>
</gene>
<evidence type="ECO:0000313" key="1">
    <source>
        <dbReference type="EMBL" id="EDX77682.1"/>
    </source>
</evidence>
<evidence type="ECO:0000313" key="2">
    <source>
        <dbReference type="Proteomes" id="UP000003835"/>
    </source>
</evidence>
<keyword evidence="2" id="KW-1185">Reference proteome</keyword>
<organism evidence="1 2">
    <name type="scientific">Coleofasciculus chthonoplastes PCC 7420</name>
    <dbReference type="NCBI Taxonomy" id="118168"/>
    <lineage>
        <taxon>Bacteria</taxon>
        <taxon>Bacillati</taxon>
        <taxon>Cyanobacteriota</taxon>
        <taxon>Cyanophyceae</taxon>
        <taxon>Coleofasciculales</taxon>
        <taxon>Coleofasciculaceae</taxon>
        <taxon>Coleofasciculus</taxon>
    </lineage>
</organism>